<comment type="caution">
    <text evidence="1">The sequence shown here is derived from an EMBL/GenBank/DDBJ whole genome shotgun (WGS) entry which is preliminary data.</text>
</comment>
<name>I7IVQ1_9LACO</name>
<dbReference type="Proteomes" id="UP000009320">
    <property type="component" value="Unassembled WGS sequence"/>
</dbReference>
<protein>
    <submittedName>
        <fullName evidence="1">Uncharacterized protein</fullName>
    </submittedName>
</protein>
<organism evidence="1 2">
    <name type="scientific">Lactobacillus hominis DSM 23910 = CRBIP 24.179</name>
    <dbReference type="NCBI Taxonomy" id="1423758"/>
    <lineage>
        <taxon>Bacteria</taxon>
        <taxon>Bacillati</taxon>
        <taxon>Bacillota</taxon>
        <taxon>Bacilli</taxon>
        <taxon>Lactobacillales</taxon>
        <taxon>Lactobacillaceae</taxon>
        <taxon>Lactobacillus</taxon>
    </lineage>
</organism>
<dbReference type="GO" id="GO:0016791">
    <property type="term" value="F:phosphatase activity"/>
    <property type="evidence" value="ECO:0007669"/>
    <property type="project" value="TreeGrafter"/>
</dbReference>
<dbReference type="GO" id="GO:0005829">
    <property type="term" value="C:cytosol"/>
    <property type="evidence" value="ECO:0007669"/>
    <property type="project" value="TreeGrafter"/>
</dbReference>
<dbReference type="eggNOG" id="COG0561">
    <property type="taxonomic scope" value="Bacteria"/>
</dbReference>
<dbReference type="Pfam" id="PF08282">
    <property type="entry name" value="Hydrolase_3"/>
    <property type="match status" value="1"/>
</dbReference>
<dbReference type="STRING" id="1423758.FC41_GL000958"/>
<dbReference type="EMBL" id="CAKE01000010">
    <property type="protein sequence ID" value="CCI81833.1"/>
    <property type="molecule type" value="Genomic_DNA"/>
</dbReference>
<dbReference type="InterPro" id="IPR023214">
    <property type="entry name" value="HAD_sf"/>
</dbReference>
<sequence length="69" mass="7526">MIKLVALDTDGTLLNSQNKILDSTKQVVKKALEQGVKIVLCSGRPFAGLEPYMKELGITSTEQYVVTLS</sequence>
<evidence type="ECO:0000313" key="1">
    <source>
        <dbReference type="EMBL" id="CCI81833.1"/>
    </source>
</evidence>
<dbReference type="AlphaFoldDB" id="I7IVQ1"/>
<evidence type="ECO:0000313" key="2">
    <source>
        <dbReference type="Proteomes" id="UP000009320"/>
    </source>
</evidence>
<proteinExistence type="predicted"/>
<dbReference type="InterPro" id="IPR036412">
    <property type="entry name" value="HAD-like_sf"/>
</dbReference>
<dbReference type="Gene3D" id="3.40.50.1000">
    <property type="entry name" value="HAD superfamily/HAD-like"/>
    <property type="match status" value="1"/>
</dbReference>
<reference evidence="1 2" key="1">
    <citation type="submission" date="2012-06" db="EMBL/GenBank/DDBJ databases">
        <title>Draft Genome Sequence of Lactobacillus hominis Strain CRBIP 24.179T, isolated from human intestine.</title>
        <authorList>
            <person name="Cousin S."/>
            <person name="Ma L."/>
            <person name="Bizet C."/>
            <person name="Loux V."/>
            <person name="Bouchier C."/>
            <person name="Clermont D."/>
            <person name="Creno S."/>
        </authorList>
    </citation>
    <scope>NUCLEOTIDE SEQUENCE [LARGE SCALE GENOMIC DNA]</scope>
    <source>
        <strain evidence="2">CRBIP 24.179T</strain>
    </source>
</reference>
<gene>
    <name evidence="1" type="ORF">BN55_00580</name>
</gene>
<keyword evidence="2" id="KW-1185">Reference proteome</keyword>
<dbReference type="PANTHER" id="PTHR10000">
    <property type="entry name" value="PHOSPHOSERINE PHOSPHATASE"/>
    <property type="match status" value="1"/>
</dbReference>
<dbReference type="SUPFAM" id="SSF56784">
    <property type="entry name" value="HAD-like"/>
    <property type="match status" value="1"/>
</dbReference>
<accession>I7IVQ1</accession>
<dbReference type="PANTHER" id="PTHR10000:SF8">
    <property type="entry name" value="HAD SUPERFAMILY HYDROLASE-LIKE, TYPE 3"/>
    <property type="match status" value="1"/>
</dbReference>
<dbReference type="GO" id="GO:0000287">
    <property type="term" value="F:magnesium ion binding"/>
    <property type="evidence" value="ECO:0007669"/>
    <property type="project" value="TreeGrafter"/>
</dbReference>